<dbReference type="Gene3D" id="3.30.565.10">
    <property type="entry name" value="Histidine kinase-like ATPase, C-terminal domain"/>
    <property type="match status" value="1"/>
</dbReference>
<dbReference type="AlphaFoldDB" id="A0A7V7QII6"/>
<organism evidence="9 10">
    <name type="scientific">Candidatus Galacturonatibacter soehngenii</name>
    <dbReference type="NCBI Taxonomy" id="2307010"/>
    <lineage>
        <taxon>Bacteria</taxon>
        <taxon>Bacillati</taxon>
        <taxon>Bacillota</taxon>
        <taxon>Clostridia</taxon>
        <taxon>Lachnospirales</taxon>
        <taxon>Lachnospiraceae</taxon>
        <taxon>Candidatus Galacturonatibacter</taxon>
    </lineage>
</organism>
<gene>
    <name evidence="9" type="ORF">F7O84_16975</name>
</gene>
<keyword evidence="7" id="KW-1133">Transmembrane helix</keyword>
<dbReference type="InterPro" id="IPR003661">
    <property type="entry name" value="HisK_dim/P_dom"/>
</dbReference>
<reference evidence="9 10" key="2">
    <citation type="submission" date="2020-02" db="EMBL/GenBank/DDBJ databases">
        <title>Candidatus Galacturonibacter soehngenii shows hetero-acetogenic catabolism of galacturonic acid but lacks a canonical carbon monoxide dehydrogenase/acetyl-CoA synthase complex.</title>
        <authorList>
            <person name="Diender M."/>
            <person name="Stouten G.R."/>
            <person name="Petersen J.F."/>
            <person name="Nielsen P.H."/>
            <person name="Dueholm M.S."/>
            <person name="Pronk J.T."/>
            <person name="Van Loosdrecht M.C.M."/>
        </authorList>
    </citation>
    <scope>NUCLEOTIDE SEQUENCE [LARGE SCALE GENOMIC DNA]</scope>
    <source>
        <strain evidence="9">GalUA</strain>
    </source>
</reference>
<evidence type="ECO:0000256" key="2">
    <source>
        <dbReference type="ARBA" id="ARBA00012438"/>
    </source>
</evidence>
<dbReference type="RefSeq" id="WP_151147986.1">
    <property type="nucleotide sequence ID" value="NZ_WAGX01000007.1"/>
</dbReference>
<name>A0A7V7QII6_9FIRM</name>
<dbReference type="Proteomes" id="UP000461768">
    <property type="component" value="Unassembled WGS sequence"/>
</dbReference>
<evidence type="ECO:0000256" key="3">
    <source>
        <dbReference type="ARBA" id="ARBA00022553"/>
    </source>
</evidence>
<dbReference type="CDD" id="cd00082">
    <property type="entry name" value="HisKA"/>
    <property type="match status" value="1"/>
</dbReference>
<dbReference type="Pfam" id="PF02518">
    <property type="entry name" value="HATPase_c"/>
    <property type="match status" value="1"/>
</dbReference>
<dbReference type="InterPro" id="IPR004358">
    <property type="entry name" value="Sig_transdc_His_kin-like_C"/>
</dbReference>
<dbReference type="SMART" id="SM00388">
    <property type="entry name" value="HisKA"/>
    <property type="match status" value="1"/>
</dbReference>
<dbReference type="PANTHER" id="PTHR43711">
    <property type="entry name" value="TWO-COMPONENT HISTIDINE KINASE"/>
    <property type="match status" value="1"/>
</dbReference>
<evidence type="ECO:0000313" key="9">
    <source>
        <dbReference type="EMBL" id="KAB1436060.1"/>
    </source>
</evidence>
<dbReference type="SUPFAM" id="SSF55874">
    <property type="entry name" value="ATPase domain of HSP90 chaperone/DNA topoisomerase II/histidine kinase"/>
    <property type="match status" value="1"/>
</dbReference>
<evidence type="ECO:0000256" key="6">
    <source>
        <dbReference type="ARBA" id="ARBA00023012"/>
    </source>
</evidence>
<dbReference type="SMART" id="SM00387">
    <property type="entry name" value="HATPase_c"/>
    <property type="match status" value="1"/>
</dbReference>
<dbReference type="CDD" id="cd00075">
    <property type="entry name" value="HATPase"/>
    <property type="match status" value="1"/>
</dbReference>
<dbReference type="PROSITE" id="PS50109">
    <property type="entry name" value="HIS_KIN"/>
    <property type="match status" value="1"/>
</dbReference>
<keyword evidence="5 9" id="KW-0418">Kinase</keyword>
<dbReference type="InterPro" id="IPR003594">
    <property type="entry name" value="HATPase_dom"/>
</dbReference>
<evidence type="ECO:0000313" key="10">
    <source>
        <dbReference type="Proteomes" id="UP000461768"/>
    </source>
</evidence>
<dbReference type="PRINTS" id="PR00344">
    <property type="entry name" value="BCTRLSENSOR"/>
</dbReference>
<dbReference type="EMBL" id="WAGX01000007">
    <property type="protein sequence ID" value="KAB1436060.1"/>
    <property type="molecule type" value="Genomic_DNA"/>
</dbReference>
<protein>
    <recommendedName>
        <fullName evidence="2">histidine kinase</fullName>
        <ecNumber evidence="2">2.7.13.3</ecNumber>
    </recommendedName>
</protein>
<dbReference type="GO" id="GO:0000155">
    <property type="term" value="F:phosphorelay sensor kinase activity"/>
    <property type="evidence" value="ECO:0007669"/>
    <property type="project" value="InterPro"/>
</dbReference>
<keyword evidence="10" id="KW-1185">Reference proteome</keyword>
<keyword evidence="6" id="KW-0902">Two-component regulatory system</keyword>
<reference evidence="9 10" key="1">
    <citation type="submission" date="2019-09" db="EMBL/GenBank/DDBJ databases">
        <authorList>
            <person name="Valk L.C."/>
        </authorList>
    </citation>
    <scope>NUCLEOTIDE SEQUENCE [LARGE SCALE GENOMIC DNA]</scope>
    <source>
        <strain evidence="9">GalUA</strain>
    </source>
</reference>
<comment type="catalytic activity">
    <reaction evidence="1">
        <text>ATP + protein L-histidine = ADP + protein N-phospho-L-histidine.</text>
        <dbReference type="EC" id="2.7.13.3"/>
    </reaction>
</comment>
<dbReference type="InterPro" id="IPR036097">
    <property type="entry name" value="HisK_dim/P_sf"/>
</dbReference>
<feature type="transmembrane region" description="Helical" evidence="7">
    <location>
        <begin position="6"/>
        <end position="24"/>
    </location>
</feature>
<dbReference type="InterPro" id="IPR050736">
    <property type="entry name" value="Sensor_HK_Regulatory"/>
</dbReference>
<feature type="domain" description="Histidine kinase" evidence="8">
    <location>
        <begin position="92"/>
        <end position="304"/>
    </location>
</feature>
<dbReference type="PANTHER" id="PTHR43711:SF1">
    <property type="entry name" value="HISTIDINE KINASE 1"/>
    <property type="match status" value="1"/>
</dbReference>
<sequence length="306" mass="34555">MNLSHIIVILLLICTVSAVVVMLMSRRKQRRTLVTLNRMIDAAISGTFTENTYDESLLSSVEARFAQYLRGMETASKKLAKDKDKIKELISDISHQTKTPISNIMLYSQLLSEQTLSPECEACVNTLNKQALKLNFLIDSLVKTSRLETDIFTLHPTINEIIPMLKDICKQVEHKALEKEIKLVISPTKECAYFDYKWTSEAILNILDNAIKYSSSGTSILIRVISYEFFCRIDIEDNGIGIAVEEQSKIFKRFYRSPNVSTMEGVGIGLYLSRQIISKEGGYIKLSSVIGKGSTFSTFLLKQKPN</sequence>
<dbReference type="Gene3D" id="1.10.287.130">
    <property type="match status" value="1"/>
</dbReference>
<keyword evidence="4" id="KW-0808">Transferase</keyword>
<accession>A0A7V7QII6</accession>
<evidence type="ECO:0000259" key="8">
    <source>
        <dbReference type="PROSITE" id="PS50109"/>
    </source>
</evidence>
<dbReference type="SUPFAM" id="SSF47384">
    <property type="entry name" value="Homodimeric domain of signal transducing histidine kinase"/>
    <property type="match status" value="1"/>
</dbReference>
<evidence type="ECO:0000256" key="1">
    <source>
        <dbReference type="ARBA" id="ARBA00000085"/>
    </source>
</evidence>
<dbReference type="InterPro" id="IPR036890">
    <property type="entry name" value="HATPase_C_sf"/>
</dbReference>
<keyword evidence="3" id="KW-0597">Phosphoprotein</keyword>
<evidence type="ECO:0000256" key="7">
    <source>
        <dbReference type="SAM" id="Phobius"/>
    </source>
</evidence>
<keyword evidence="7" id="KW-0472">Membrane</keyword>
<dbReference type="InterPro" id="IPR005467">
    <property type="entry name" value="His_kinase_dom"/>
</dbReference>
<keyword evidence="7" id="KW-0812">Transmembrane</keyword>
<proteinExistence type="predicted"/>
<comment type="caution">
    <text evidence="9">The sequence shown here is derived from an EMBL/GenBank/DDBJ whole genome shotgun (WGS) entry which is preliminary data.</text>
</comment>
<dbReference type="OrthoDB" id="9773956at2"/>
<evidence type="ECO:0000256" key="5">
    <source>
        <dbReference type="ARBA" id="ARBA00022777"/>
    </source>
</evidence>
<evidence type="ECO:0000256" key="4">
    <source>
        <dbReference type="ARBA" id="ARBA00022679"/>
    </source>
</evidence>
<dbReference type="EC" id="2.7.13.3" evidence="2"/>
<dbReference type="Pfam" id="PF00512">
    <property type="entry name" value="HisKA"/>
    <property type="match status" value="1"/>
</dbReference>